<evidence type="ECO:0000259" key="1">
    <source>
        <dbReference type="Pfam" id="PF01936"/>
    </source>
</evidence>
<dbReference type="GO" id="GO:0004540">
    <property type="term" value="F:RNA nuclease activity"/>
    <property type="evidence" value="ECO:0007669"/>
    <property type="project" value="InterPro"/>
</dbReference>
<sequence>MRSFVEVLKLGVFILVDYQNQPVDLELVVNKASELGKVLGGKAYGHWVRYPATVNRFHNLGIELIEVPEDGFTHKNSNDIKIAVDAMEILLTMPIVEIFMLVTGDSDFVPLVRKLKMYNKRVAVISRRSYTSSILMSVCDFYFPYEDLVKSEKLSDDKTSDVGRENLVSEIAEILKINSIQKPTEEDIKRVLNGLALEPKNYSFRTLDEMVKFVHKEIKDSSNGDYEENYQRFVERFICFSQMKYTVETLVEACEKKMPWYPKHSKRKLSLKQLIESMLKEGRLFIGKDGTLNVSAPRRWHIRFQDVQPYPEHRDSFLEEIYKLFNKSDVIGILEAVKSVQLQLNVSKKVANSFAYALKFTGLFTSEDGSDYVSLNMPARLNGSLEDLKRRVEAFYLKRIMRFEVLTQSDFPTVAQYLYGLDPNGSEKLKLIIDFLQSNGEIFVQNSEYIYKNAIFLKNVESETGEEVSDS</sequence>
<protein>
    <submittedName>
        <fullName evidence="2">NYN domain-containing protein</fullName>
    </submittedName>
</protein>
<feature type="domain" description="NYN" evidence="1">
    <location>
        <begin position="12"/>
        <end position="143"/>
    </location>
</feature>
<dbReference type="Gene3D" id="3.40.50.1010">
    <property type="entry name" value="5'-nuclease"/>
    <property type="match status" value="1"/>
</dbReference>
<reference evidence="2" key="1">
    <citation type="journal article" date="2020" name="mSystems">
        <title>Genome- and Community-Level Interaction Insights into Carbon Utilization and Element Cycling Functions of Hydrothermarchaeota in Hydrothermal Sediment.</title>
        <authorList>
            <person name="Zhou Z."/>
            <person name="Liu Y."/>
            <person name="Xu W."/>
            <person name="Pan J."/>
            <person name="Luo Z.H."/>
            <person name="Li M."/>
        </authorList>
    </citation>
    <scope>NUCLEOTIDE SEQUENCE [LARGE SCALE GENOMIC DNA]</scope>
    <source>
        <strain evidence="2">SpSt-86</strain>
    </source>
</reference>
<proteinExistence type="predicted"/>
<organism evidence="2">
    <name type="scientific">Pseudothermotoga hypogea</name>
    <dbReference type="NCBI Taxonomy" id="57487"/>
    <lineage>
        <taxon>Bacteria</taxon>
        <taxon>Thermotogati</taxon>
        <taxon>Thermotogota</taxon>
        <taxon>Thermotogae</taxon>
        <taxon>Thermotogales</taxon>
        <taxon>Thermotogaceae</taxon>
        <taxon>Pseudothermotoga</taxon>
    </lineage>
</organism>
<dbReference type="Pfam" id="PF01936">
    <property type="entry name" value="NYN"/>
    <property type="match status" value="1"/>
</dbReference>
<dbReference type="EMBL" id="DTKQ01000029">
    <property type="protein sequence ID" value="HGZ79058.1"/>
    <property type="molecule type" value="Genomic_DNA"/>
</dbReference>
<dbReference type="PANTHER" id="PTHR35811:SF1">
    <property type="entry name" value="HTH OST-TYPE DOMAIN-CONTAINING PROTEIN"/>
    <property type="match status" value="1"/>
</dbReference>
<dbReference type="CDD" id="cd11297">
    <property type="entry name" value="PIN_LabA-like_N_1"/>
    <property type="match status" value="1"/>
</dbReference>
<name>A0A832I8C4_9THEM</name>
<comment type="caution">
    <text evidence="2">The sequence shown here is derived from an EMBL/GenBank/DDBJ whole genome shotgun (WGS) entry which is preliminary data.</text>
</comment>
<dbReference type="InterPro" id="IPR021139">
    <property type="entry name" value="NYN"/>
</dbReference>
<dbReference type="AlphaFoldDB" id="A0A832I8C4"/>
<accession>A0A832I8C4</accession>
<dbReference type="PANTHER" id="PTHR35811">
    <property type="entry name" value="SLR1870 PROTEIN"/>
    <property type="match status" value="1"/>
</dbReference>
<gene>
    <name evidence="2" type="ORF">ENW55_03635</name>
</gene>
<evidence type="ECO:0000313" key="2">
    <source>
        <dbReference type="EMBL" id="HGZ79058.1"/>
    </source>
</evidence>